<comment type="caution">
    <text evidence="10">The sequence shown here is derived from an EMBL/GenBank/DDBJ whole genome shotgun (WGS) entry which is preliminary data.</text>
</comment>
<comment type="cofactor">
    <cofactor evidence="1">
        <name>FAD</name>
        <dbReference type="ChEBI" id="CHEBI:57692"/>
    </cofactor>
</comment>
<comment type="pathway">
    <text evidence="2">Cofactor biosynthesis; ubiquinone biosynthesis.</text>
</comment>
<dbReference type="InterPro" id="IPR002938">
    <property type="entry name" value="FAD-bd"/>
</dbReference>
<evidence type="ECO:0000313" key="11">
    <source>
        <dbReference type="Proteomes" id="UP000276260"/>
    </source>
</evidence>
<evidence type="ECO:0000256" key="3">
    <source>
        <dbReference type="ARBA" id="ARBA00005349"/>
    </source>
</evidence>
<dbReference type="FunFam" id="3.50.50.60:FF:000021">
    <property type="entry name" value="Ubiquinone biosynthesis monooxygenase COQ6"/>
    <property type="match status" value="1"/>
</dbReference>
<proteinExistence type="inferred from homology"/>
<evidence type="ECO:0000313" key="10">
    <source>
        <dbReference type="EMBL" id="RRJ23506.1"/>
    </source>
</evidence>
<dbReference type="NCBIfam" id="TIGR01988">
    <property type="entry name" value="Ubi-OHases"/>
    <property type="match status" value="1"/>
</dbReference>
<comment type="similarity">
    <text evidence="3">Belongs to the UbiH/COQ6 family.</text>
</comment>
<keyword evidence="4" id="KW-0285">Flavoprotein</keyword>
<dbReference type="Pfam" id="PF01494">
    <property type="entry name" value="FAD_binding_3"/>
    <property type="match status" value="1"/>
</dbReference>
<accession>A0A3P3QQH9</accession>
<evidence type="ECO:0000256" key="7">
    <source>
        <dbReference type="ARBA" id="ARBA00023033"/>
    </source>
</evidence>
<evidence type="ECO:0000256" key="6">
    <source>
        <dbReference type="ARBA" id="ARBA00023002"/>
    </source>
</evidence>
<evidence type="ECO:0000256" key="4">
    <source>
        <dbReference type="ARBA" id="ARBA00022630"/>
    </source>
</evidence>
<dbReference type="InterPro" id="IPR010971">
    <property type="entry name" value="UbiH/COQ6"/>
</dbReference>
<dbReference type="GO" id="GO:0006744">
    <property type="term" value="P:ubiquinone biosynthetic process"/>
    <property type="evidence" value="ECO:0007669"/>
    <property type="project" value="UniProtKB-UniPathway"/>
</dbReference>
<evidence type="ECO:0000256" key="1">
    <source>
        <dbReference type="ARBA" id="ARBA00001974"/>
    </source>
</evidence>
<evidence type="ECO:0000256" key="2">
    <source>
        <dbReference type="ARBA" id="ARBA00004749"/>
    </source>
</evidence>
<name>A0A3P3QQH9_9GAMM</name>
<organism evidence="10 11">
    <name type="scientific">Rheinheimera mesophila</name>
    <dbReference type="NCBI Taxonomy" id="1547515"/>
    <lineage>
        <taxon>Bacteria</taxon>
        <taxon>Pseudomonadati</taxon>
        <taxon>Pseudomonadota</taxon>
        <taxon>Gammaproteobacteria</taxon>
        <taxon>Chromatiales</taxon>
        <taxon>Chromatiaceae</taxon>
        <taxon>Rheinheimera</taxon>
    </lineage>
</organism>
<dbReference type="AlphaFoldDB" id="A0A3P3QQH9"/>
<evidence type="ECO:0000256" key="5">
    <source>
        <dbReference type="ARBA" id="ARBA00022827"/>
    </source>
</evidence>
<reference evidence="10 11" key="1">
    <citation type="submission" date="2018-11" db="EMBL/GenBank/DDBJ databases">
        <title>Draft genome analysis of Rheinheimera mesophila isolated from an industrial waste site.</title>
        <authorList>
            <person name="Yu Q."/>
            <person name="Qi Y."/>
            <person name="Zhang H."/>
            <person name="Lu Y."/>
            <person name="Pu J."/>
        </authorList>
    </citation>
    <scope>NUCLEOTIDE SEQUENCE [LARGE SCALE GENOMIC DNA]</scope>
    <source>
        <strain evidence="10 11">IITR13</strain>
    </source>
</reference>
<keyword evidence="6" id="KW-0560">Oxidoreductase</keyword>
<dbReference type="PANTHER" id="PTHR43876">
    <property type="entry name" value="UBIQUINONE BIOSYNTHESIS MONOOXYGENASE COQ6, MITOCHONDRIAL"/>
    <property type="match status" value="1"/>
</dbReference>
<keyword evidence="5" id="KW-0274">FAD</keyword>
<gene>
    <name evidence="10" type="ORF">EIK76_05415</name>
</gene>
<keyword evidence="11" id="KW-1185">Reference proteome</keyword>
<protein>
    <submittedName>
        <fullName evidence="10">FAD-dependent oxidoreductase</fullName>
    </submittedName>
</protein>
<dbReference type="InterPro" id="IPR036188">
    <property type="entry name" value="FAD/NAD-bd_sf"/>
</dbReference>
<keyword evidence="7" id="KW-0503">Monooxygenase</keyword>
<feature type="domain" description="FAD-binding" evidence="9">
    <location>
        <begin position="2"/>
        <end position="335"/>
    </location>
</feature>
<evidence type="ECO:0000256" key="8">
    <source>
        <dbReference type="ARBA" id="ARBA00065734"/>
    </source>
</evidence>
<dbReference type="OrthoDB" id="9769565at2"/>
<dbReference type="Proteomes" id="UP000276260">
    <property type="component" value="Unassembled WGS sequence"/>
</dbReference>
<dbReference type="PRINTS" id="PR00420">
    <property type="entry name" value="RNGMNOXGNASE"/>
</dbReference>
<dbReference type="PANTHER" id="PTHR43876:SF10">
    <property type="entry name" value="3-DEMETHOXYUBIQUINOL 3-HYDROXYLASE"/>
    <property type="match status" value="1"/>
</dbReference>
<dbReference type="SUPFAM" id="SSF51905">
    <property type="entry name" value="FAD/NAD(P)-binding domain"/>
    <property type="match status" value="1"/>
</dbReference>
<dbReference type="GO" id="GO:0110142">
    <property type="term" value="C:ubiquinone biosynthesis complex"/>
    <property type="evidence" value="ECO:0007669"/>
    <property type="project" value="UniProtKB-ARBA"/>
</dbReference>
<dbReference type="InterPro" id="IPR051205">
    <property type="entry name" value="UbiH/COQ6_monooxygenase"/>
</dbReference>
<dbReference type="Gene3D" id="3.50.50.60">
    <property type="entry name" value="FAD/NAD(P)-binding domain"/>
    <property type="match status" value="2"/>
</dbReference>
<dbReference type="RefSeq" id="WP_106693111.1">
    <property type="nucleotide sequence ID" value="NZ_LAVS01000001.1"/>
</dbReference>
<sequence>MLDILIVGGGMVGASVALKLSRAGLQVGLIEKQPVTTFEPQGAIDLRVSAINRRSEEWLTELGAWSLLQQWRLCPYKRLQAFEAEQAGLTFHADELALTHLGHIIENNLIQQALWSNFPANLHLFCPATVTGFTQHADYASVSTAEFGELNAKLVIAADGGQSQLRQLAQIGVSGWQYQQSCLVVTVTTEYEQQDITWQQFNESGPRAFLPLPGKQASLVWYDHHHKVKQLAALAKPALAEQIQQAFPAKLGKITVEQVASFPLARVHAKDYVKGRLVLVGDAAHSINPLAGQGVNLGFADAMLLSELLERSVAQGKDLADAEWLKQYQSTRQRENALMMSAMDLFYQSFSSSLPPVRFLRQLGLAVAEKAGPLKHWVSRYAVGIS</sequence>
<dbReference type="GO" id="GO:0071949">
    <property type="term" value="F:FAD binding"/>
    <property type="evidence" value="ECO:0007669"/>
    <property type="project" value="InterPro"/>
</dbReference>
<dbReference type="GO" id="GO:0008682">
    <property type="term" value="F:3-demethoxyubiquinol 3-hydroxylase activity"/>
    <property type="evidence" value="ECO:0007669"/>
    <property type="project" value="TreeGrafter"/>
</dbReference>
<comment type="subunit">
    <text evidence="8">Component of the Ubi complex metabolon, which regroups five ubiquinone biosynthesis proteins (UbiE, UbiF, UbiG, UbiH and UbiI) and two accessory factors (UbiK and the lipid-binding protein UbiJ).</text>
</comment>
<dbReference type="EMBL" id="RRCF01000001">
    <property type="protein sequence ID" value="RRJ23506.1"/>
    <property type="molecule type" value="Genomic_DNA"/>
</dbReference>
<dbReference type="UniPathway" id="UPA00232"/>
<evidence type="ECO:0000259" key="9">
    <source>
        <dbReference type="Pfam" id="PF01494"/>
    </source>
</evidence>